<dbReference type="OrthoDB" id="611787at2759"/>
<evidence type="ECO:0000259" key="3">
    <source>
        <dbReference type="Pfam" id="PF23041"/>
    </source>
</evidence>
<feature type="domain" description="DUF7036" evidence="3">
    <location>
        <begin position="85"/>
        <end position="176"/>
    </location>
</feature>
<proteinExistence type="predicted"/>
<feature type="compositionally biased region" description="Pro residues" evidence="1">
    <location>
        <begin position="361"/>
        <end position="371"/>
    </location>
</feature>
<dbReference type="AlphaFoldDB" id="A0A2G9HRB1"/>
<evidence type="ECO:0000313" key="5">
    <source>
        <dbReference type="Proteomes" id="UP000231279"/>
    </source>
</evidence>
<dbReference type="PANTHER" id="PTHR33826:SF4">
    <property type="entry name" value="F20B24.21"/>
    <property type="match status" value="1"/>
</dbReference>
<feature type="compositionally biased region" description="Polar residues" evidence="1">
    <location>
        <begin position="411"/>
        <end position="448"/>
    </location>
</feature>
<reference evidence="5" key="1">
    <citation type="journal article" date="2018" name="Gigascience">
        <title>Genome assembly of the Pink Ipe (Handroanthus impetiginosus, Bignoniaceae), a highly valued, ecologically keystone Neotropical timber forest tree.</title>
        <authorList>
            <person name="Silva-Junior O.B."/>
            <person name="Grattapaglia D."/>
            <person name="Novaes E."/>
            <person name="Collevatti R.G."/>
        </authorList>
    </citation>
    <scope>NUCLEOTIDE SEQUENCE [LARGE SCALE GENOMIC DNA]</scope>
    <source>
        <strain evidence="5">cv. UFG-1</strain>
    </source>
</reference>
<feature type="domain" description="DUF7036" evidence="3">
    <location>
        <begin position="206"/>
        <end position="297"/>
    </location>
</feature>
<feature type="region of interest" description="Disordered" evidence="1">
    <location>
        <begin position="314"/>
        <end position="461"/>
    </location>
</feature>
<name>A0A2G9HRB1_9LAMI</name>
<feature type="compositionally biased region" description="Pro residues" evidence="1">
    <location>
        <begin position="316"/>
        <end position="330"/>
    </location>
</feature>
<keyword evidence="5" id="KW-1185">Reference proteome</keyword>
<keyword evidence="2" id="KW-0472">Membrane</keyword>
<keyword evidence="2" id="KW-0812">Transmembrane</keyword>
<sequence length="500" mass="54182">MGKADNQRLPVVQQQSPARSASGTFLCRRCAMGLYRFSSVKCAVVLILTVAAFLSAFFWILPIRYRQAGFDAKDSIKLSANVQSYFKLQKPVAELVPYVARLEYDINEEIGVPSLKVAVLSMHQARLSNRTDVVFGFLPDPINSTLNPVALSLLRSSLIDLFLQQYNLTLTSTIFGKPTSFEILNFPGGITVMLERAALISQPLFNFTLNSSIYDIKENLPELKEQLKLGLRLLPNEVVYIQVTNKHGSTKDPPVTVEASVASYLGTILPERWRQLAQIITRSPPKENLGLDHSVFGKVKEISLSSFLKHSLHAPAPAPTPTPTPAPAPSPTSMVPSYPPAFTPSSHHSPCPNCYTSAPPGASPSPAPNPQNVPHYSLSPVSNSPAPSVIHESPHCGSTDLPSPSPASHPDQMSPNLSPHASSESPVAVSTPQISPAHSPSPGFTNGPQGPEERKRKGLASPLHVSSAFASSRSSFVGGTWRIRWSHLNELLAFLLLFCI</sequence>
<dbReference type="EMBL" id="NKXS01001180">
    <property type="protein sequence ID" value="PIN20059.1"/>
    <property type="molecule type" value="Genomic_DNA"/>
</dbReference>
<keyword evidence="2" id="KW-1133">Transmembrane helix</keyword>
<dbReference type="Proteomes" id="UP000231279">
    <property type="component" value="Unassembled WGS sequence"/>
</dbReference>
<gene>
    <name evidence="4" type="ORF">CDL12_07257</name>
</gene>
<dbReference type="PANTHER" id="PTHR33826">
    <property type="entry name" value="F20B24.21"/>
    <property type="match status" value="1"/>
</dbReference>
<comment type="caution">
    <text evidence="4">The sequence shown here is derived from an EMBL/GenBank/DDBJ whole genome shotgun (WGS) entry which is preliminary data.</text>
</comment>
<organism evidence="4 5">
    <name type="scientific">Handroanthus impetiginosus</name>
    <dbReference type="NCBI Taxonomy" id="429701"/>
    <lineage>
        <taxon>Eukaryota</taxon>
        <taxon>Viridiplantae</taxon>
        <taxon>Streptophyta</taxon>
        <taxon>Embryophyta</taxon>
        <taxon>Tracheophyta</taxon>
        <taxon>Spermatophyta</taxon>
        <taxon>Magnoliopsida</taxon>
        <taxon>eudicotyledons</taxon>
        <taxon>Gunneridae</taxon>
        <taxon>Pentapetalae</taxon>
        <taxon>asterids</taxon>
        <taxon>lamiids</taxon>
        <taxon>Lamiales</taxon>
        <taxon>Bignoniaceae</taxon>
        <taxon>Crescentiina</taxon>
        <taxon>Tabebuia alliance</taxon>
        <taxon>Handroanthus</taxon>
    </lineage>
</organism>
<accession>A0A2G9HRB1</accession>
<evidence type="ECO:0000256" key="2">
    <source>
        <dbReference type="SAM" id="Phobius"/>
    </source>
</evidence>
<evidence type="ECO:0000313" key="4">
    <source>
        <dbReference type="EMBL" id="PIN20059.1"/>
    </source>
</evidence>
<dbReference type="InterPro" id="IPR055464">
    <property type="entry name" value="DUF7036"/>
</dbReference>
<evidence type="ECO:0000256" key="1">
    <source>
        <dbReference type="SAM" id="MobiDB-lite"/>
    </source>
</evidence>
<protein>
    <recommendedName>
        <fullName evidence="3">DUF7036 domain-containing protein</fullName>
    </recommendedName>
</protein>
<dbReference type="Pfam" id="PF23041">
    <property type="entry name" value="DUF7036"/>
    <property type="match status" value="2"/>
</dbReference>
<dbReference type="STRING" id="429701.A0A2G9HRB1"/>
<feature type="transmembrane region" description="Helical" evidence="2">
    <location>
        <begin position="42"/>
        <end position="61"/>
    </location>
</feature>